<reference evidence="1" key="1">
    <citation type="submission" date="2023-07" db="EMBL/GenBank/DDBJ databases">
        <authorList>
            <person name="Aktuganov G."/>
            <person name="Boyko T."/>
            <person name="Delegan Y."/>
            <person name="Galimzianova N."/>
            <person name="Gilvanova E."/>
            <person name="Korobov V."/>
            <person name="Kuzmina L."/>
            <person name="Melentiev A."/>
            <person name="Milman P."/>
            <person name="Ryabova A."/>
            <person name="Stupak E."/>
            <person name="Yasakov T."/>
            <person name="Zharikova N."/>
            <person name="Zhurenko E."/>
        </authorList>
    </citation>
    <scope>NUCLEOTIDE SEQUENCE</scope>
    <source>
        <strain evidence="1">IB-739</strain>
    </source>
</reference>
<dbReference type="EMBL" id="JAUMKJ010000036">
    <property type="protein sequence ID" value="MDO3680141.1"/>
    <property type="molecule type" value="Genomic_DNA"/>
</dbReference>
<dbReference type="Proteomes" id="UP001168883">
    <property type="component" value="Unassembled WGS sequence"/>
</dbReference>
<dbReference type="RefSeq" id="WP_302880399.1">
    <property type="nucleotide sequence ID" value="NZ_JAUMKJ010000036.1"/>
</dbReference>
<evidence type="ECO:0000313" key="1">
    <source>
        <dbReference type="EMBL" id="MDO3680141.1"/>
    </source>
</evidence>
<proteinExistence type="predicted"/>
<evidence type="ECO:0000313" key="2">
    <source>
        <dbReference type="Proteomes" id="UP001168883"/>
    </source>
</evidence>
<gene>
    <name evidence="1" type="ORF">Q3C12_24315</name>
</gene>
<keyword evidence="2" id="KW-1185">Reference proteome</keyword>
<protein>
    <submittedName>
        <fullName evidence="1">Uncharacterized protein</fullName>
    </submittedName>
</protein>
<organism evidence="1 2">
    <name type="scientific">Paenibacillus ehimensis</name>
    <dbReference type="NCBI Taxonomy" id="79264"/>
    <lineage>
        <taxon>Bacteria</taxon>
        <taxon>Bacillati</taxon>
        <taxon>Bacillota</taxon>
        <taxon>Bacilli</taxon>
        <taxon>Bacillales</taxon>
        <taxon>Paenibacillaceae</taxon>
        <taxon>Paenibacillus</taxon>
    </lineage>
</organism>
<name>A0ABT8VGM3_9BACL</name>
<comment type="caution">
    <text evidence="1">The sequence shown here is derived from an EMBL/GenBank/DDBJ whole genome shotgun (WGS) entry which is preliminary data.</text>
</comment>
<accession>A0ABT8VGM3</accession>
<sequence length="43" mass="4850">MPVKEWEKSTDALKLISKTPAPAFNPLRHMSFVSRSRVLPGLL</sequence>